<protein>
    <submittedName>
        <fullName evidence="2">Uncharacterized protein</fullName>
    </submittedName>
</protein>
<keyword evidence="3" id="KW-1185">Reference proteome</keyword>
<accession>A0A917AIU5</accession>
<proteinExistence type="predicted"/>
<feature type="coiled-coil region" evidence="1">
    <location>
        <begin position="20"/>
        <end position="84"/>
    </location>
</feature>
<comment type="caution">
    <text evidence="2">The sequence shown here is derived from an EMBL/GenBank/DDBJ whole genome shotgun (WGS) entry which is preliminary data.</text>
</comment>
<dbReference type="EMBL" id="BMFK01000001">
    <property type="protein sequence ID" value="GGE55276.1"/>
    <property type="molecule type" value="Genomic_DNA"/>
</dbReference>
<reference evidence="2" key="2">
    <citation type="submission" date="2020-09" db="EMBL/GenBank/DDBJ databases">
        <authorList>
            <person name="Sun Q."/>
            <person name="Zhou Y."/>
        </authorList>
    </citation>
    <scope>NUCLEOTIDE SEQUENCE</scope>
    <source>
        <strain evidence="2">CGMCC 1.12698</strain>
    </source>
</reference>
<evidence type="ECO:0000256" key="1">
    <source>
        <dbReference type="SAM" id="Coils"/>
    </source>
</evidence>
<organism evidence="2 3">
    <name type="scientific">Priestia taiwanensis</name>
    <dbReference type="NCBI Taxonomy" id="1347902"/>
    <lineage>
        <taxon>Bacteria</taxon>
        <taxon>Bacillati</taxon>
        <taxon>Bacillota</taxon>
        <taxon>Bacilli</taxon>
        <taxon>Bacillales</taxon>
        <taxon>Bacillaceae</taxon>
        <taxon>Priestia</taxon>
    </lineage>
</organism>
<reference evidence="2" key="1">
    <citation type="journal article" date="2014" name="Int. J. Syst. Evol. Microbiol.">
        <title>Complete genome sequence of Corynebacterium casei LMG S-19264T (=DSM 44701T), isolated from a smear-ripened cheese.</title>
        <authorList>
            <consortium name="US DOE Joint Genome Institute (JGI-PGF)"/>
            <person name="Walter F."/>
            <person name="Albersmeier A."/>
            <person name="Kalinowski J."/>
            <person name="Ruckert C."/>
        </authorList>
    </citation>
    <scope>NUCLEOTIDE SEQUENCE</scope>
    <source>
        <strain evidence="2">CGMCC 1.12698</strain>
    </source>
</reference>
<keyword evidence="1" id="KW-0175">Coiled coil</keyword>
<name>A0A917AIU5_9BACI</name>
<evidence type="ECO:0000313" key="2">
    <source>
        <dbReference type="EMBL" id="GGE55276.1"/>
    </source>
</evidence>
<sequence>MDLHVIMRRVHNTFADNGGQDEIRNVVNRLQKACASLQADMKKLESSIDTHMDGQTHDAFIERIEQLEKKRRRIEEKITILKGTVN</sequence>
<dbReference type="RefSeq" id="WP_188386597.1">
    <property type="nucleotide sequence ID" value="NZ_BMFK01000001.1"/>
</dbReference>
<gene>
    <name evidence="2" type="ORF">GCM10007140_02020</name>
</gene>
<evidence type="ECO:0000313" key="3">
    <source>
        <dbReference type="Proteomes" id="UP000605259"/>
    </source>
</evidence>
<dbReference type="AlphaFoldDB" id="A0A917AIU5"/>
<dbReference type="Proteomes" id="UP000605259">
    <property type="component" value="Unassembled WGS sequence"/>
</dbReference>